<dbReference type="PANTHER" id="PTHR45766:SF6">
    <property type="entry name" value="SWI_SNF-RELATED MATRIX-ASSOCIATED ACTIN-DEPENDENT REGULATOR OF CHROMATIN SUBFAMILY A-LIKE PROTEIN 1"/>
    <property type="match status" value="1"/>
</dbReference>
<protein>
    <recommendedName>
        <fullName evidence="5">Helicase ATP-binding domain-containing protein</fullName>
    </recommendedName>
</protein>
<dbReference type="InterPro" id="IPR038718">
    <property type="entry name" value="SNF2-like_sf"/>
</dbReference>
<proteinExistence type="predicted"/>
<keyword evidence="1" id="KW-0378">Hydrolase</keyword>
<dbReference type="InterPro" id="IPR027417">
    <property type="entry name" value="P-loop_NTPase"/>
</dbReference>
<dbReference type="SMART" id="SM00487">
    <property type="entry name" value="DEXDc"/>
    <property type="match status" value="1"/>
</dbReference>
<sequence length="478" mass="54790">MTSHIQDILFPYQKEDVARFHQDIPRGIIGSDMGTGKTEEFLAICDILQASRVLIVATKTMVLEWKARIALRLGEVAGVPDGVEEGKYTRYSLSLEHFKNFRYLIINHEMLRMERYIKVLKLIPWDVIGIDEAHRFTNHRARHPNQKRVRGPKGSRQVWGARQLATISTRFYWITGTPFLNYPDELWGLLHLLYPEQYPNYYTFVGDYCITVPTHWGFRVVGPRKQRTEELREKLHAVMIRHEKSEVMPWLVKLPPRDIPLQMSGPQLQVYQEMEVDFVAHLRSGIDLFAKSSLAQLMRLRQIALDPAILGIEAPSAKTTALLDILKDLNQSIVVFSWFSSYLNYLYGLLDQDECSIITGLQDTAERHRTIKHFQAGKSRILLASIKAGGEGIDLTAASVCLFTDVTWVPGDSKQAEDRLHRYGQTSAVTVLRLLHPNTIDEDMHKVNKRKAKAFTEIVAIREAIDSMTQRQQVGVLT</sequence>
<dbReference type="Gene3D" id="3.40.50.10810">
    <property type="entry name" value="Tandem AAA-ATPase domain"/>
    <property type="match status" value="1"/>
</dbReference>
<evidence type="ECO:0000259" key="3">
    <source>
        <dbReference type="PROSITE" id="PS51194"/>
    </source>
</evidence>
<dbReference type="CDD" id="cd18793">
    <property type="entry name" value="SF2_C_SNF"/>
    <property type="match status" value="1"/>
</dbReference>
<dbReference type="InterPro" id="IPR000330">
    <property type="entry name" value="SNF2_N"/>
</dbReference>
<dbReference type="PROSITE" id="PS51192">
    <property type="entry name" value="HELICASE_ATP_BIND_1"/>
    <property type="match status" value="1"/>
</dbReference>
<evidence type="ECO:0000313" key="4">
    <source>
        <dbReference type="EMBL" id="KKN40699.1"/>
    </source>
</evidence>
<dbReference type="Pfam" id="PF00176">
    <property type="entry name" value="SNF2-rel_dom"/>
    <property type="match status" value="1"/>
</dbReference>
<dbReference type="InterPro" id="IPR001650">
    <property type="entry name" value="Helicase_C-like"/>
</dbReference>
<dbReference type="SMART" id="SM00490">
    <property type="entry name" value="HELICc"/>
    <property type="match status" value="1"/>
</dbReference>
<dbReference type="InterPro" id="IPR014001">
    <property type="entry name" value="Helicase_ATP-bd"/>
</dbReference>
<dbReference type="GO" id="GO:0016787">
    <property type="term" value="F:hydrolase activity"/>
    <property type="evidence" value="ECO:0007669"/>
    <property type="project" value="UniProtKB-KW"/>
</dbReference>
<dbReference type="PANTHER" id="PTHR45766">
    <property type="entry name" value="DNA ANNEALING HELICASE AND ENDONUCLEASE ZRANB3 FAMILY MEMBER"/>
    <property type="match status" value="1"/>
</dbReference>
<dbReference type="PROSITE" id="PS51194">
    <property type="entry name" value="HELICASE_CTER"/>
    <property type="match status" value="1"/>
</dbReference>
<dbReference type="SUPFAM" id="SSF52540">
    <property type="entry name" value="P-loop containing nucleoside triphosphate hydrolases"/>
    <property type="match status" value="2"/>
</dbReference>
<accession>A0A0F9QDQ6</accession>
<gene>
    <name evidence="4" type="ORF">LCGC14_0730830</name>
</gene>
<feature type="domain" description="Helicase C-terminal" evidence="3">
    <location>
        <begin position="321"/>
        <end position="469"/>
    </location>
</feature>
<dbReference type="Pfam" id="PF00271">
    <property type="entry name" value="Helicase_C"/>
    <property type="match status" value="1"/>
</dbReference>
<evidence type="ECO:0000256" key="1">
    <source>
        <dbReference type="ARBA" id="ARBA00022801"/>
    </source>
</evidence>
<evidence type="ECO:0008006" key="5">
    <source>
        <dbReference type="Google" id="ProtNLM"/>
    </source>
</evidence>
<organism evidence="4">
    <name type="scientific">marine sediment metagenome</name>
    <dbReference type="NCBI Taxonomy" id="412755"/>
    <lineage>
        <taxon>unclassified sequences</taxon>
        <taxon>metagenomes</taxon>
        <taxon>ecological metagenomes</taxon>
    </lineage>
</organism>
<feature type="domain" description="Helicase ATP-binding" evidence="2">
    <location>
        <begin position="18"/>
        <end position="196"/>
    </location>
</feature>
<dbReference type="AlphaFoldDB" id="A0A0F9QDQ6"/>
<dbReference type="InterPro" id="IPR049730">
    <property type="entry name" value="SNF2/RAD54-like_C"/>
</dbReference>
<dbReference type="GO" id="GO:0006281">
    <property type="term" value="P:DNA repair"/>
    <property type="evidence" value="ECO:0007669"/>
    <property type="project" value="TreeGrafter"/>
</dbReference>
<comment type="caution">
    <text evidence="4">The sequence shown here is derived from an EMBL/GenBank/DDBJ whole genome shotgun (WGS) entry which is preliminary data.</text>
</comment>
<dbReference type="GO" id="GO:0005524">
    <property type="term" value="F:ATP binding"/>
    <property type="evidence" value="ECO:0007669"/>
    <property type="project" value="InterPro"/>
</dbReference>
<dbReference type="Gene3D" id="3.40.50.300">
    <property type="entry name" value="P-loop containing nucleotide triphosphate hydrolases"/>
    <property type="match status" value="1"/>
</dbReference>
<reference evidence="4" key="1">
    <citation type="journal article" date="2015" name="Nature">
        <title>Complex archaea that bridge the gap between prokaryotes and eukaryotes.</title>
        <authorList>
            <person name="Spang A."/>
            <person name="Saw J.H."/>
            <person name="Jorgensen S.L."/>
            <person name="Zaremba-Niedzwiedzka K."/>
            <person name="Martijn J."/>
            <person name="Lind A.E."/>
            <person name="van Eijk R."/>
            <person name="Schleper C."/>
            <person name="Guy L."/>
            <person name="Ettema T.J."/>
        </authorList>
    </citation>
    <scope>NUCLEOTIDE SEQUENCE</scope>
</reference>
<evidence type="ECO:0000259" key="2">
    <source>
        <dbReference type="PROSITE" id="PS51192"/>
    </source>
</evidence>
<name>A0A0F9QDQ6_9ZZZZ</name>
<dbReference type="GO" id="GO:0031297">
    <property type="term" value="P:replication fork processing"/>
    <property type="evidence" value="ECO:0007669"/>
    <property type="project" value="TreeGrafter"/>
</dbReference>
<dbReference type="EMBL" id="LAZR01001689">
    <property type="protein sequence ID" value="KKN40699.1"/>
    <property type="molecule type" value="Genomic_DNA"/>
</dbReference>